<dbReference type="PANTHER" id="PTHR30055:SF234">
    <property type="entry name" value="HTH-TYPE TRANSCRIPTIONAL REGULATOR BETI"/>
    <property type="match status" value="1"/>
</dbReference>
<gene>
    <name evidence="7" type="ORF">PSH67_19590</name>
</gene>
<evidence type="ECO:0000313" key="8">
    <source>
        <dbReference type="Proteomes" id="UP001236748"/>
    </source>
</evidence>
<keyword evidence="1" id="KW-0805">Transcription regulation</keyword>
<evidence type="ECO:0000256" key="1">
    <source>
        <dbReference type="ARBA" id="ARBA00023015"/>
    </source>
</evidence>
<proteinExistence type="predicted"/>
<dbReference type="SUPFAM" id="SSF46689">
    <property type="entry name" value="Homeodomain-like"/>
    <property type="match status" value="1"/>
</dbReference>
<feature type="DNA-binding region" description="H-T-H motif" evidence="4">
    <location>
        <begin position="58"/>
        <end position="77"/>
    </location>
</feature>
<dbReference type="PANTHER" id="PTHR30055">
    <property type="entry name" value="HTH-TYPE TRANSCRIPTIONAL REGULATOR RUTR"/>
    <property type="match status" value="1"/>
</dbReference>
<evidence type="ECO:0000256" key="3">
    <source>
        <dbReference type="ARBA" id="ARBA00023163"/>
    </source>
</evidence>
<dbReference type="InterPro" id="IPR039536">
    <property type="entry name" value="TetR_C_Proteobacteria"/>
</dbReference>
<reference evidence="7 8" key="1">
    <citation type="submission" date="2023-02" db="EMBL/GenBank/DDBJ databases">
        <title>Evolution of Hrp T3SS in non-pathogenic Pseudomonas fluorescens.</title>
        <authorList>
            <person name="Liao K."/>
            <person name="Wei H."/>
            <person name="Gu Y."/>
        </authorList>
    </citation>
    <scope>NUCLEOTIDE SEQUENCE [LARGE SCALE GENOMIC DNA]</scope>
    <source>
        <strain evidence="7 8">FP2043</strain>
    </source>
</reference>
<accession>A0ABY9G308</accession>
<dbReference type="Pfam" id="PF00440">
    <property type="entry name" value="TetR_N"/>
    <property type="match status" value="1"/>
</dbReference>
<evidence type="ECO:0000256" key="2">
    <source>
        <dbReference type="ARBA" id="ARBA00023125"/>
    </source>
</evidence>
<name>A0ABY9G308_9PSED</name>
<dbReference type="PRINTS" id="PR00455">
    <property type="entry name" value="HTHTETR"/>
</dbReference>
<dbReference type="Gene3D" id="1.10.357.10">
    <property type="entry name" value="Tetracycline Repressor, domain 2"/>
    <property type="match status" value="1"/>
</dbReference>
<keyword evidence="2 4" id="KW-0238">DNA-binding</keyword>
<dbReference type="Proteomes" id="UP001236748">
    <property type="component" value="Chromosome"/>
</dbReference>
<feature type="compositionally biased region" description="Polar residues" evidence="5">
    <location>
        <begin position="14"/>
        <end position="23"/>
    </location>
</feature>
<sequence>MQPDRPSAPEPTQHVVSPSTCSRSRPGRISKAEAQLRHLRIIEAARDLFVDHGLAGVSFDAIARSANVAKRTIYLLYGSKEGLFIQVLQNNVDAIAEQVRSTRMASRTLKGALISIALNYFAAIDNPATLALYRMAIGECARIPDKARHAINIYGQESAQGIISGLLRGIEEKGMVTFHAREDFVQLFMELILAPNFYHLLVGEPGPLFNRTDTEKRVQLLLKAAVDDLYSIPTPDA</sequence>
<feature type="domain" description="HTH tetR-type" evidence="6">
    <location>
        <begin position="35"/>
        <end position="95"/>
    </location>
</feature>
<organism evidence="7 8">
    <name type="scientific">Pseudomonas lurida</name>
    <dbReference type="NCBI Taxonomy" id="244566"/>
    <lineage>
        <taxon>Bacteria</taxon>
        <taxon>Pseudomonadati</taxon>
        <taxon>Pseudomonadota</taxon>
        <taxon>Gammaproteobacteria</taxon>
        <taxon>Pseudomonadales</taxon>
        <taxon>Pseudomonadaceae</taxon>
        <taxon>Pseudomonas</taxon>
    </lineage>
</organism>
<dbReference type="RefSeq" id="WP_235364510.1">
    <property type="nucleotide sequence ID" value="NZ_CP117450.1"/>
</dbReference>
<evidence type="ECO:0000313" key="7">
    <source>
        <dbReference type="EMBL" id="WLH10002.1"/>
    </source>
</evidence>
<dbReference type="PROSITE" id="PS50977">
    <property type="entry name" value="HTH_TETR_2"/>
    <property type="match status" value="1"/>
</dbReference>
<protein>
    <submittedName>
        <fullName evidence="7">TetR/AcrR family transcriptional regulator</fullName>
    </submittedName>
</protein>
<dbReference type="InterPro" id="IPR009057">
    <property type="entry name" value="Homeodomain-like_sf"/>
</dbReference>
<dbReference type="EMBL" id="CP117450">
    <property type="protein sequence ID" value="WLH10002.1"/>
    <property type="molecule type" value="Genomic_DNA"/>
</dbReference>
<dbReference type="Pfam" id="PF14246">
    <property type="entry name" value="TetR_C_7"/>
    <property type="match status" value="1"/>
</dbReference>
<dbReference type="InterPro" id="IPR001647">
    <property type="entry name" value="HTH_TetR"/>
</dbReference>
<evidence type="ECO:0000256" key="4">
    <source>
        <dbReference type="PROSITE-ProRule" id="PRU00335"/>
    </source>
</evidence>
<dbReference type="InterPro" id="IPR050109">
    <property type="entry name" value="HTH-type_TetR-like_transc_reg"/>
</dbReference>
<feature type="region of interest" description="Disordered" evidence="5">
    <location>
        <begin position="1"/>
        <end position="27"/>
    </location>
</feature>
<evidence type="ECO:0000256" key="5">
    <source>
        <dbReference type="SAM" id="MobiDB-lite"/>
    </source>
</evidence>
<keyword evidence="3" id="KW-0804">Transcription</keyword>
<evidence type="ECO:0000259" key="6">
    <source>
        <dbReference type="PROSITE" id="PS50977"/>
    </source>
</evidence>
<keyword evidence="8" id="KW-1185">Reference proteome</keyword>